<keyword evidence="14" id="KW-1185">Reference proteome</keyword>
<evidence type="ECO:0000259" key="12">
    <source>
        <dbReference type="PROSITE" id="PS51656"/>
    </source>
</evidence>
<feature type="binding site" evidence="10">
    <location>
        <position position="110"/>
    </location>
    <ligand>
        <name>[4Fe-4S] cluster</name>
        <dbReference type="ChEBI" id="CHEBI:49883"/>
        <label>2</label>
    </ligand>
</feature>
<evidence type="ECO:0000256" key="10">
    <source>
        <dbReference type="HAMAP-Rule" id="MF_00463"/>
    </source>
</evidence>
<keyword evidence="7 10" id="KW-0408">Iron</keyword>
<keyword evidence="1 10" id="KW-0813">Transport</keyword>
<keyword evidence="2 10" id="KW-0004">4Fe-4S</keyword>
<keyword evidence="4 10" id="KW-0677">Repeat</keyword>
<organism evidence="13 14">
    <name type="scientific">Thauera sedimentorum</name>
    <dbReference type="NCBI Taxonomy" id="2767595"/>
    <lineage>
        <taxon>Bacteria</taxon>
        <taxon>Pseudomonadati</taxon>
        <taxon>Pseudomonadota</taxon>
        <taxon>Betaproteobacteria</taxon>
        <taxon>Rhodocyclales</taxon>
        <taxon>Zoogloeaceae</taxon>
        <taxon>Thauera</taxon>
    </lineage>
</organism>
<dbReference type="InterPro" id="IPR050572">
    <property type="entry name" value="Fe-S_Ferredoxin"/>
</dbReference>
<evidence type="ECO:0000313" key="13">
    <source>
        <dbReference type="EMBL" id="MBD8503930.1"/>
    </source>
</evidence>
<gene>
    <name evidence="10" type="primary">rnfB</name>
    <name evidence="13" type="ORF">IFO67_13630</name>
</gene>
<dbReference type="InterPro" id="IPR010207">
    <property type="entry name" value="Elect_transpt_cplx_RnfB/RsxB"/>
</dbReference>
<comment type="subunit">
    <text evidence="10">The complex is composed of six subunits: RnfA, RnfB, RnfC, RnfD, RnfE and RnfG.</text>
</comment>
<dbReference type="RefSeq" id="WP_187718721.1">
    <property type="nucleotide sequence ID" value="NZ_JACTAH010000002.1"/>
</dbReference>
<evidence type="ECO:0000256" key="4">
    <source>
        <dbReference type="ARBA" id="ARBA00022737"/>
    </source>
</evidence>
<comment type="cofactor">
    <cofactor evidence="10">
        <name>[4Fe-4S] cluster</name>
        <dbReference type="ChEBI" id="CHEBI:49883"/>
    </cofactor>
    <text evidence="10">Binds 3 [4Fe-4S] clusters.</text>
</comment>
<evidence type="ECO:0000256" key="2">
    <source>
        <dbReference type="ARBA" id="ARBA00022485"/>
    </source>
</evidence>
<proteinExistence type="inferred from homology"/>
<comment type="caution">
    <text evidence="13">The sequence shown here is derived from an EMBL/GenBank/DDBJ whole genome shotgun (WGS) entry which is preliminary data.</text>
</comment>
<dbReference type="EMBL" id="JACYTO010000002">
    <property type="protein sequence ID" value="MBD8503930.1"/>
    <property type="molecule type" value="Genomic_DNA"/>
</dbReference>
<dbReference type="SUPFAM" id="SSF54862">
    <property type="entry name" value="4Fe-4S ferredoxins"/>
    <property type="match status" value="1"/>
</dbReference>
<feature type="domain" description="4Fe-4S ferredoxin-type" evidence="11">
    <location>
        <begin position="101"/>
        <end position="125"/>
    </location>
</feature>
<keyword evidence="5 10" id="KW-1278">Translocase</keyword>
<keyword evidence="10" id="KW-0997">Cell inner membrane</keyword>
<keyword evidence="3 10" id="KW-0479">Metal-binding</keyword>
<dbReference type="Gene3D" id="3.30.70.20">
    <property type="match status" value="1"/>
</dbReference>
<dbReference type="InterPro" id="IPR007202">
    <property type="entry name" value="4Fe-4S_dom"/>
</dbReference>
<sequence length="191" mass="18908">MLYAILSLSLLGVALGLILGVAARSFRVEASGIEAELEAMMPGTNCGQCGYPGCAGAAAALAKGEAGATCCPPGGKALAEALAARLGLSLDAAAVADELPVVAGVREDICIGCTKCFKACPTDAVIGAVKQIHAVIREACTGCAKCEHICPTGAITLTPVPVTLQTWVWPKPALEAAPAAPAAPALASANA</sequence>
<evidence type="ECO:0000256" key="5">
    <source>
        <dbReference type="ARBA" id="ARBA00022967"/>
    </source>
</evidence>
<reference evidence="14" key="1">
    <citation type="submission" date="2023-07" db="EMBL/GenBank/DDBJ databases">
        <title>Thauera sp. CAU 1555 isolated from sand of Yaerae Beach.</title>
        <authorList>
            <person name="Kim W."/>
        </authorList>
    </citation>
    <scope>NUCLEOTIDE SEQUENCE [LARGE SCALE GENOMIC DNA]</scope>
    <source>
        <strain evidence="14">CAU 1555</strain>
    </source>
</reference>
<feature type="binding site" evidence="10">
    <location>
        <position position="150"/>
    </location>
    <ligand>
        <name>[4Fe-4S] cluster</name>
        <dbReference type="ChEBI" id="CHEBI:49883"/>
        <label>2</label>
    </ligand>
</feature>
<feature type="binding site" evidence="10">
    <location>
        <position position="143"/>
    </location>
    <ligand>
        <name>[4Fe-4S] cluster</name>
        <dbReference type="ChEBI" id="CHEBI:49883"/>
        <label>3</label>
    </ligand>
</feature>
<dbReference type="PROSITE" id="PS00198">
    <property type="entry name" value="4FE4S_FER_1"/>
    <property type="match status" value="1"/>
</dbReference>
<evidence type="ECO:0000256" key="7">
    <source>
        <dbReference type="ARBA" id="ARBA00023004"/>
    </source>
</evidence>
<comment type="similarity">
    <text evidence="10">Belongs to the 4Fe4S bacterial-type ferredoxin family. RnfB subfamily.</text>
</comment>
<feature type="binding site" evidence="10">
    <location>
        <position position="146"/>
    </location>
    <ligand>
        <name>[4Fe-4S] cluster</name>
        <dbReference type="ChEBI" id="CHEBI:49883"/>
        <label>3</label>
    </ligand>
</feature>
<feature type="binding site" evidence="10">
    <location>
        <position position="116"/>
    </location>
    <ligand>
        <name>[4Fe-4S] cluster</name>
        <dbReference type="ChEBI" id="CHEBI:49883"/>
        <label>2</label>
    </ligand>
</feature>
<keyword evidence="8 10" id="KW-0411">Iron-sulfur</keyword>
<dbReference type="EC" id="7.-.-.-" evidence="10"/>
<evidence type="ECO:0000256" key="1">
    <source>
        <dbReference type="ARBA" id="ARBA00022448"/>
    </source>
</evidence>
<evidence type="ECO:0000256" key="8">
    <source>
        <dbReference type="ARBA" id="ARBA00023014"/>
    </source>
</evidence>
<dbReference type="InterPro" id="IPR017900">
    <property type="entry name" value="4Fe4S_Fe_S_CS"/>
</dbReference>
<evidence type="ECO:0000259" key="11">
    <source>
        <dbReference type="PROSITE" id="PS51379"/>
    </source>
</evidence>
<evidence type="ECO:0000256" key="6">
    <source>
        <dbReference type="ARBA" id="ARBA00022982"/>
    </source>
</evidence>
<comment type="subcellular location">
    <subcellularLocation>
        <location evidence="10">Cell inner membrane</location>
    </subcellularLocation>
</comment>
<keyword evidence="10" id="KW-1003">Cell membrane</keyword>
<feature type="binding site" evidence="10">
    <location>
        <position position="54"/>
    </location>
    <ligand>
        <name>[4Fe-4S] cluster</name>
        <dbReference type="ChEBI" id="CHEBI:49883"/>
        <label>1</label>
    </ligand>
</feature>
<evidence type="ECO:0000256" key="9">
    <source>
        <dbReference type="ARBA" id="ARBA00023136"/>
    </source>
</evidence>
<feature type="binding site" evidence="10">
    <location>
        <position position="113"/>
    </location>
    <ligand>
        <name>[4Fe-4S] cluster</name>
        <dbReference type="ChEBI" id="CHEBI:49883"/>
        <label>2</label>
    </ligand>
</feature>
<feature type="binding site" evidence="10">
    <location>
        <position position="46"/>
    </location>
    <ligand>
        <name>[4Fe-4S] cluster</name>
        <dbReference type="ChEBI" id="CHEBI:49883"/>
        <label>1</label>
    </ligand>
</feature>
<dbReference type="InterPro" id="IPR017896">
    <property type="entry name" value="4Fe4S_Fe-S-bd"/>
</dbReference>
<keyword evidence="9 10" id="KW-0472">Membrane</keyword>
<evidence type="ECO:0000256" key="3">
    <source>
        <dbReference type="ARBA" id="ARBA00022723"/>
    </source>
</evidence>
<keyword evidence="6 10" id="KW-0249">Electron transport</keyword>
<dbReference type="NCBIfam" id="TIGR01944">
    <property type="entry name" value="rnfB"/>
    <property type="match status" value="1"/>
</dbReference>
<dbReference type="Pfam" id="PF04060">
    <property type="entry name" value="FeS"/>
    <property type="match status" value="1"/>
</dbReference>
<dbReference type="HAMAP" id="MF_00463">
    <property type="entry name" value="RsxB_RnfB"/>
    <property type="match status" value="1"/>
</dbReference>
<dbReference type="PANTHER" id="PTHR43687">
    <property type="entry name" value="ADENYLYLSULFATE REDUCTASE, BETA SUBUNIT"/>
    <property type="match status" value="1"/>
</dbReference>
<name>A0ABR9BER6_9RHOO</name>
<dbReference type="PIRSF" id="PIRSF005784">
    <property type="entry name" value="Elect_transpt_RnfB"/>
    <property type="match status" value="1"/>
</dbReference>
<comment type="function">
    <text evidence="10">Part of a membrane-bound complex that couples electron transfer with translocation of ions across the membrane.</text>
</comment>
<accession>A0ABR9BER6</accession>
<comment type="caution">
    <text evidence="10">Lacks conserved residue(s) required for the propagation of feature annotation.</text>
</comment>
<feature type="binding site" evidence="10">
    <location>
        <position position="140"/>
    </location>
    <ligand>
        <name>[4Fe-4S] cluster</name>
        <dbReference type="ChEBI" id="CHEBI:49883"/>
        <label>3</label>
    </ligand>
</feature>
<dbReference type="InterPro" id="IPR016463">
    <property type="entry name" value="RnfB/RsxB_Proteobac"/>
</dbReference>
<dbReference type="Proteomes" id="UP000603602">
    <property type="component" value="Unassembled WGS sequence"/>
</dbReference>
<feature type="binding site" evidence="10">
    <location>
        <position position="49"/>
    </location>
    <ligand>
        <name>[4Fe-4S] cluster</name>
        <dbReference type="ChEBI" id="CHEBI:49883"/>
        <label>1</label>
    </ligand>
</feature>
<feature type="domain" description="4Fe-4S" evidence="12">
    <location>
        <begin position="28"/>
        <end position="88"/>
    </location>
</feature>
<feature type="domain" description="4Fe-4S ferredoxin-type" evidence="11">
    <location>
        <begin position="130"/>
        <end position="160"/>
    </location>
</feature>
<feature type="binding site" evidence="10">
    <location>
        <position position="120"/>
    </location>
    <ligand>
        <name>[4Fe-4S] cluster</name>
        <dbReference type="ChEBI" id="CHEBI:49883"/>
        <label>3</label>
    </ligand>
</feature>
<feature type="region of interest" description="Hydrophobic" evidence="10">
    <location>
        <begin position="1"/>
        <end position="23"/>
    </location>
</feature>
<dbReference type="PROSITE" id="PS51656">
    <property type="entry name" value="4FE4S"/>
    <property type="match status" value="1"/>
</dbReference>
<dbReference type="PROSITE" id="PS51379">
    <property type="entry name" value="4FE4S_FER_2"/>
    <property type="match status" value="2"/>
</dbReference>
<evidence type="ECO:0000313" key="14">
    <source>
        <dbReference type="Proteomes" id="UP000603602"/>
    </source>
</evidence>
<dbReference type="Pfam" id="PF14697">
    <property type="entry name" value="Fer4_21"/>
    <property type="match status" value="1"/>
</dbReference>
<dbReference type="PANTHER" id="PTHR43687:SF1">
    <property type="entry name" value="FERREDOXIN III"/>
    <property type="match status" value="1"/>
</dbReference>
<feature type="binding site" evidence="10">
    <location>
        <position position="71"/>
    </location>
    <ligand>
        <name>[4Fe-4S] cluster</name>
        <dbReference type="ChEBI" id="CHEBI:49883"/>
        <label>1</label>
    </ligand>
</feature>
<dbReference type="Gene3D" id="1.10.15.40">
    <property type="entry name" value="Electron transport complex subunit B, putative Fe-S cluster"/>
    <property type="match status" value="1"/>
</dbReference>
<protein>
    <recommendedName>
        <fullName evidence="10">Ion-translocating oxidoreductase complex subunit B</fullName>
        <ecNumber evidence="10">7.-.-.-</ecNumber>
    </recommendedName>
    <alternativeName>
        <fullName evidence="10">Rnf electron transport complex subunit B</fullName>
    </alternativeName>
</protein>